<dbReference type="Pfam" id="PF13676">
    <property type="entry name" value="TIR_2"/>
    <property type="match status" value="1"/>
</dbReference>
<evidence type="ECO:0000256" key="1">
    <source>
        <dbReference type="SAM" id="MobiDB-lite"/>
    </source>
</evidence>
<dbReference type="EMBL" id="JACJVJ010000002">
    <property type="protein sequence ID" value="MBC2778744.1"/>
    <property type="molecule type" value="Genomic_DNA"/>
</dbReference>
<dbReference type="PROSITE" id="PS50104">
    <property type="entry name" value="TIR"/>
    <property type="match status" value="1"/>
</dbReference>
<dbReference type="InterPro" id="IPR009739">
    <property type="entry name" value="LprI-like_N"/>
</dbReference>
<keyword evidence="2" id="KW-0812">Transmembrane</keyword>
<sequence length="341" mass="36694">METGSEITLFVSHHSSKLDVAELVEKALAKRGVKCWIAPRDVDPGEPFDKAVRDAIEGCTAVLLLFCAQSDKSRHVKRELILADSSGHPIIPLRLEAVDPRDLAYHLADTQWIDWIERREAVIDRVATQARQYAVLSGNGDVPPPPARVPERAAFAPEPASRGGSGMNIWLIVLTVLALIVAAVAVTWLVATRGGQEPLLASSEPTAEAGSEGIAADGGEADEPDAPEPAPPEEPAPAPVVEPPPVRPSGLETSFNCGDSTRTAEFLICGSPTLAAQDREMALLYGRAQAAIRRAGGSGQQLRQDQRAWIGQIQTCNTEACISQLQQERIRYLRQRLTEGA</sequence>
<organism evidence="4 5">
    <name type="scientific">Parasphingopyxis marina</name>
    <dbReference type="NCBI Taxonomy" id="2761622"/>
    <lineage>
        <taxon>Bacteria</taxon>
        <taxon>Pseudomonadati</taxon>
        <taxon>Pseudomonadota</taxon>
        <taxon>Alphaproteobacteria</taxon>
        <taxon>Sphingomonadales</taxon>
        <taxon>Sphingomonadaceae</taxon>
        <taxon>Parasphingopyxis</taxon>
    </lineage>
</organism>
<feature type="domain" description="TIR" evidence="3">
    <location>
        <begin position="5"/>
        <end position="130"/>
    </location>
</feature>
<feature type="compositionally biased region" description="Pro residues" evidence="1">
    <location>
        <begin position="227"/>
        <end position="247"/>
    </location>
</feature>
<evidence type="ECO:0000256" key="2">
    <source>
        <dbReference type="SAM" id="Phobius"/>
    </source>
</evidence>
<keyword evidence="2" id="KW-0472">Membrane</keyword>
<feature type="region of interest" description="Disordered" evidence="1">
    <location>
        <begin position="200"/>
        <end position="255"/>
    </location>
</feature>
<dbReference type="InterPro" id="IPR000157">
    <property type="entry name" value="TIR_dom"/>
</dbReference>
<feature type="transmembrane region" description="Helical" evidence="2">
    <location>
        <begin position="169"/>
        <end position="191"/>
    </location>
</feature>
<dbReference type="RefSeq" id="WP_185801974.1">
    <property type="nucleotide sequence ID" value="NZ_JACJVJ010000002.1"/>
</dbReference>
<dbReference type="GO" id="GO:0007165">
    <property type="term" value="P:signal transduction"/>
    <property type="evidence" value="ECO:0007669"/>
    <property type="project" value="InterPro"/>
</dbReference>
<dbReference type="InterPro" id="IPR035897">
    <property type="entry name" value="Toll_tir_struct_dom_sf"/>
</dbReference>
<name>A0A842I3U2_9SPHN</name>
<dbReference type="AlphaFoldDB" id="A0A842I3U2"/>
<evidence type="ECO:0000313" key="4">
    <source>
        <dbReference type="EMBL" id="MBC2778744.1"/>
    </source>
</evidence>
<keyword evidence="5" id="KW-1185">Reference proteome</keyword>
<gene>
    <name evidence="4" type="ORF">H6P80_14055</name>
</gene>
<protein>
    <submittedName>
        <fullName evidence="4">TIR domain-containing protein</fullName>
    </submittedName>
</protein>
<keyword evidence="2" id="KW-1133">Transmembrane helix</keyword>
<accession>A0A842I3U2</accession>
<evidence type="ECO:0000313" key="5">
    <source>
        <dbReference type="Proteomes" id="UP000564378"/>
    </source>
</evidence>
<dbReference type="Pfam" id="PF07007">
    <property type="entry name" value="LprI"/>
    <property type="match status" value="1"/>
</dbReference>
<dbReference type="Gene3D" id="3.40.50.10140">
    <property type="entry name" value="Toll/interleukin-1 receptor homology (TIR) domain"/>
    <property type="match status" value="1"/>
</dbReference>
<comment type="caution">
    <text evidence="4">The sequence shown here is derived from an EMBL/GenBank/DDBJ whole genome shotgun (WGS) entry which is preliminary data.</text>
</comment>
<feature type="compositionally biased region" description="Low complexity" evidence="1">
    <location>
        <begin position="207"/>
        <end position="218"/>
    </location>
</feature>
<dbReference type="Proteomes" id="UP000564378">
    <property type="component" value="Unassembled WGS sequence"/>
</dbReference>
<reference evidence="4 5" key="1">
    <citation type="submission" date="2020-08" db="EMBL/GenBank/DDBJ databases">
        <title>Draft genome sequence of Parasphingopyxis sp. GrpM-11.</title>
        <authorList>
            <person name="Oh J."/>
            <person name="Roh D.-H."/>
        </authorList>
    </citation>
    <scope>NUCLEOTIDE SEQUENCE [LARGE SCALE GENOMIC DNA]</scope>
    <source>
        <strain evidence="4 5">GrpM-11</strain>
    </source>
</reference>
<evidence type="ECO:0000259" key="3">
    <source>
        <dbReference type="PROSITE" id="PS50104"/>
    </source>
</evidence>
<dbReference type="SUPFAM" id="SSF52200">
    <property type="entry name" value="Toll/Interleukin receptor TIR domain"/>
    <property type="match status" value="1"/>
</dbReference>
<proteinExistence type="predicted"/>